<protein>
    <submittedName>
        <fullName evidence="1">Uncharacterized protein</fullName>
    </submittedName>
</protein>
<organism evidence="1 2">
    <name type="scientific">Phocaeicola vulgatus</name>
    <name type="common">Bacteroides vulgatus</name>
    <dbReference type="NCBI Taxonomy" id="821"/>
    <lineage>
        <taxon>Bacteria</taxon>
        <taxon>Pseudomonadati</taxon>
        <taxon>Bacteroidota</taxon>
        <taxon>Bacteroidia</taxon>
        <taxon>Bacteroidales</taxon>
        <taxon>Bacteroidaceae</taxon>
        <taxon>Phocaeicola</taxon>
    </lineage>
</organism>
<name>A0AAE4L9M7_PHOVU</name>
<dbReference type="RefSeq" id="WP_315977063.1">
    <property type="nucleotide sequence ID" value="NZ_JAWDET010000006.1"/>
</dbReference>
<evidence type="ECO:0000313" key="2">
    <source>
        <dbReference type="Proteomes" id="UP001181239"/>
    </source>
</evidence>
<gene>
    <name evidence="1" type="ORF">RVH43_14335</name>
</gene>
<sequence length="181" mass="21086">MKLYKSRTSQKVFSVEISETGFVTLRTPDGRIYNNTGSIIGSMGIERFLSKCFDYKGTIDDYIREQTVLKEKQKAAQYAAEIKRMEVQEKEFVAMIQSREFIPYTRENVRILMEYLTRTNWGLWELPKMEVGYTASQYQTENGRTFVNVKFDSGLKVSNAPTTYLHKGYVPLRSLNENLKK</sequence>
<accession>A0AAE4L9M7</accession>
<proteinExistence type="predicted"/>
<comment type="caution">
    <text evidence="1">The sequence shown here is derived from an EMBL/GenBank/DDBJ whole genome shotgun (WGS) entry which is preliminary data.</text>
</comment>
<dbReference type="EMBL" id="JAWDET010000006">
    <property type="protein sequence ID" value="MDU0241773.1"/>
    <property type="molecule type" value="Genomic_DNA"/>
</dbReference>
<reference evidence="1" key="1">
    <citation type="submission" date="2023-10" db="EMBL/GenBank/DDBJ databases">
        <title>Genome of Potential pathogenic bacteria in Crohn's disease.</title>
        <authorList>
            <person name="Rodriguez-Palacios A."/>
        </authorList>
    </citation>
    <scope>NUCLEOTIDE SEQUENCE</scope>
    <source>
        <strain evidence="1">CavFT-hAR11</strain>
    </source>
</reference>
<dbReference type="AlphaFoldDB" id="A0AAE4L9M7"/>
<evidence type="ECO:0000313" key="1">
    <source>
        <dbReference type="EMBL" id="MDU0241773.1"/>
    </source>
</evidence>
<dbReference type="Proteomes" id="UP001181239">
    <property type="component" value="Unassembled WGS sequence"/>
</dbReference>